<dbReference type="Proteomes" id="UP000299290">
    <property type="component" value="Unassembled WGS sequence"/>
</dbReference>
<dbReference type="AlphaFoldDB" id="A0A4D4JZF4"/>
<feature type="region of interest" description="Disordered" evidence="1">
    <location>
        <begin position="1"/>
        <end position="28"/>
    </location>
</feature>
<accession>A0A4D4JZF4</accession>
<feature type="compositionally biased region" description="Basic and acidic residues" evidence="1">
    <location>
        <begin position="12"/>
        <end position="24"/>
    </location>
</feature>
<keyword evidence="3" id="KW-1185">Reference proteome</keyword>
<evidence type="ECO:0000313" key="3">
    <source>
        <dbReference type="Proteomes" id="UP000299290"/>
    </source>
</evidence>
<comment type="caution">
    <text evidence="2">The sequence shown here is derived from an EMBL/GenBank/DDBJ whole genome shotgun (WGS) entry which is preliminary data.</text>
</comment>
<dbReference type="EMBL" id="BJHV01000001">
    <property type="protein sequence ID" value="GDY40220.1"/>
    <property type="molecule type" value="Genomic_DNA"/>
</dbReference>
<gene>
    <name evidence="2" type="ORF">SANT12839_011020</name>
</gene>
<sequence length="48" mass="5301">MPQNGGHLPTYELKDRPFPLDRGEAPQSVDELVRHGRAASGTTQQITK</sequence>
<evidence type="ECO:0000256" key="1">
    <source>
        <dbReference type="SAM" id="MobiDB-lite"/>
    </source>
</evidence>
<protein>
    <submittedName>
        <fullName evidence="2">Uncharacterized protein</fullName>
    </submittedName>
</protein>
<reference evidence="2 3" key="1">
    <citation type="journal article" date="2020" name="Int. J. Syst. Evol. Microbiol.">
        <title>Reclassification of Streptomyces castelarensis and Streptomyces sporoclivatus as later heterotypic synonyms of Streptomyces antimycoticus.</title>
        <authorList>
            <person name="Komaki H."/>
            <person name="Tamura T."/>
        </authorList>
    </citation>
    <scope>NUCLEOTIDE SEQUENCE [LARGE SCALE GENOMIC DNA]</scope>
    <source>
        <strain evidence="2 3">NBRC 12839</strain>
    </source>
</reference>
<proteinExistence type="predicted"/>
<name>A0A4D4JZF4_9ACTN</name>
<organism evidence="2 3">
    <name type="scientific">Streptomyces antimycoticus</name>
    <dbReference type="NCBI Taxonomy" id="68175"/>
    <lineage>
        <taxon>Bacteria</taxon>
        <taxon>Bacillati</taxon>
        <taxon>Actinomycetota</taxon>
        <taxon>Actinomycetes</taxon>
        <taxon>Kitasatosporales</taxon>
        <taxon>Streptomycetaceae</taxon>
        <taxon>Streptomyces</taxon>
        <taxon>Streptomyces violaceusniger group</taxon>
    </lineage>
</organism>
<evidence type="ECO:0000313" key="2">
    <source>
        <dbReference type="EMBL" id="GDY40220.1"/>
    </source>
</evidence>